<feature type="compositionally biased region" description="Low complexity" evidence="1">
    <location>
        <begin position="155"/>
        <end position="173"/>
    </location>
</feature>
<feature type="compositionally biased region" description="Acidic residues" evidence="1">
    <location>
        <begin position="338"/>
        <end position="353"/>
    </location>
</feature>
<evidence type="ECO:0000256" key="1">
    <source>
        <dbReference type="SAM" id="MobiDB-lite"/>
    </source>
</evidence>
<keyword evidence="3" id="KW-1185">Reference proteome</keyword>
<gene>
    <name evidence="2" type="ORF">AAF712_006529</name>
</gene>
<organism evidence="2 3">
    <name type="scientific">Marasmius tenuissimus</name>
    <dbReference type="NCBI Taxonomy" id="585030"/>
    <lineage>
        <taxon>Eukaryota</taxon>
        <taxon>Fungi</taxon>
        <taxon>Dikarya</taxon>
        <taxon>Basidiomycota</taxon>
        <taxon>Agaricomycotina</taxon>
        <taxon>Agaricomycetes</taxon>
        <taxon>Agaricomycetidae</taxon>
        <taxon>Agaricales</taxon>
        <taxon>Marasmiineae</taxon>
        <taxon>Marasmiaceae</taxon>
        <taxon>Marasmius</taxon>
    </lineage>
</organism>
<dbReference type="Proteomes" id="UP001437256">
    <property type="component" value="Unassembled WGS sequence"/>
</dbReference>
<reference evidence="2 3" key="1">
    <citation type="submission" date="2024-05" db="EMBL/GenBank/DDBJ databases">
        <title>A draft genome resource for the thread blight pathogen Marasmius tenuissimus strain MS-2.</title>
        <authorList>
            <person name="Yulfo-Soto G.E."/>
            <person name="Baruah I.K."/>
            <person name="Amoako-Attah I."/>
            <person name="Bukari Y."/>
            <person name="Meinhardt L.W."/>
            <person name="Bailey B.A."/>
            <person name="Cohen S.P."/>
        </authorList>
    </citation>
    <scope>NUCLEOTIDE SEQUENCE [LARGE SCALE GENOMIC DNA]</scope>
    <source>
        <strain evidence="2 3">MS-2</strain>
    </source>
</reference>
<feature type="region of interest" description="Disordered" evidence="1">
    <location>
        <begin position="1"/>
        <end position="381"/>
    </location>
</feature>
<feature type="compositionally biased region" description="Polar residues" evidence="1">
    <location>
        <begin position="137"/>
        <end position="154"/>
    </location>
</feature>
<feature type="compositionally biased region" description="Low complexity" evidence="1">
    <location>
        <begin position="98"/>
        <end position="107"/>
    </location>
</feature>
<feature type="compositionally biased region" description="Basic and acidic residues" evidence="1">
    <location>
        <begin position="217"/>
        <end position="226"/>
    </location>
</feature>
<evidence type="ECO:0000313" key="3">
    <source>
        <dbReference type="Proteomes" id="UP001437256"/>
    </source>
</evidence>
<comment type="caution">
    <text evidence="2">The sequence shown here is derived from an EMBL/GenBank/DDBJ whole genome shotgun (WGS) entry which is preliminary data.</text>
</comment>
<feature type="compositionally biased region" description="Acidic residues" evidence="1">
    <location>
        <begin position="35"/>
        <end position="58"/>
    </location>
</feature>
<evidence type="ECO:0000313" key="2">
    <source>
        <dbReference type="EMBL" id="KAL0066486.1"/>
    </source>
</evidence>
<feature type="compositionally biased region" description="Basic residues" evidence="1">
    <location>
        <begin position="63"/>
        <end position="73"/>
    </location>
</feature>
<feature type="compositionally biased region" description="Low complexity" evidence="1">
    <location>
        <begin position="203"/>
        <end position="216"/>
    </location>
</feature>
<feature type="compositionally biased region" description="Basic and acidic residues" evidence="1">
    <location>
        <begin position="305"/>
        <end position="316"/>
    </location>
</feature>
<dbReference type="EMBL" id="JBBXMP010000035">
    <property type="protein sequence ID" value="KAL0066486.1"/>
    <property type="molecule type" value="Genomic_DNA"/>
</dbReference>
<name>A0ABR2ZXN6_9AGAR</name>
<feature type="compositionally biased region" description="Low complexity" evidence="1">
    <location>
        <begin position="74"/>
        <end position="90"/>
    </location>
</feature>
<protein>
    <submittedName>
        <fullName evidence="2">Uncharacterized protein</fullName>
    </submittedName>
</protein>
<sequence length="381" mass="40934">MEGNNSLMLACQFSGERDSKGPGDFGSGGGKMDADGDDDAEGDDDDQDQDDDGDEEPIEPPKKQKKSASKSKAKAISTKSTANAKSYTSGSKRKRSRSSSSSRSRTPTPSPSDTHGPPTLPPLGQSYPLPTLLPQHGSYNGPSGSQYHSHSNAQSRSGLSSYPSHSSSGYDSYPNLHHQGHPYQYRPPQHSSHGGPPGYSRNYPPDGGYAPAGGVDPRYRQYDPRHPHSQSSSFNDLLSIFEAMPGHEQSSSSSGLGWPHHQHQRNELYNHGTHGPQYPRGGGPGGTVDWLDFLSGSGANARRSSGHEDQVRDRDLVGAFEGRQSDAQVTSPSRSESEVEGELEDDGSEESEYEPSSALRGRKGKSRRDGKGSSGRNGKKR</sequence>
<proteinExistence type="predicted"/>
<accession>A0ABR2ZXN6</accession>